<proteinExistence type="predicted"/>
<name>A0A7K1KKU6_9BACT</name>
<dbReference type="Proteomes" id="UP000461162">
    <property type="component" value="Unassembled WGS sequence"/>
</dbReference>
<accession>A0A7K1KKU6</accession>
<comment type="caution">
    <text evidence="2">The sequence shown here is derived from an EMBL/GenBank/DDBJ whole genome shotgun (WGS) entry which is preliminary data.</text>
</comment>
<gene>
    <name evidence="2" type="ORF">GKC30_03540</name>
</gene>
<sequence length="602" mass="66276">MGRVCRPLGRAAALVGTGEPRSQGEHVMSFLYRSVVGGLDRSQWNGEAVVVFDSAPVDEGVPGNKVFRLHTLAPSAEPRPPAITPADLRDGVIFVLPDKEDAVNPEAVLDIQKRFVHAHYKYIAFPSRSHITVDPFSVRKKTHPDLFRTLNLLRNMPWALSSPLADKLSEARLGLPLLLLLPGPSVNDIAPQLPELRKHCLIACIARTLDICLEAGIHPDFVVQLDTFQVQRHFYDAIPALPETVLVALSLTPFHGYARKFRGVIMMDSFNLELLPNPSRLRESYVSSLTACLGLAEALGSPQAFVAGANLSFPPAPHAQGVWGCATSPIRLIEDSRTYLLSDRCGALVESRDWYIATATEADMFAEAIAGTAGTRFFSTTDGTLLSRKWFPHTPPRQIFSLPTIDRAAFLRDMDNVLARREEVDIAKTRLYLLSQLEEVRAAERQLAEGGPLSGDDPFVGMVKTLRDAPPGPETDIRGVAVRLHVAWRKALNNARLLVQGITLAERGKALPLLCFPKEIEAATSTLGRLIPKAKWEVYHIATGATPIPAGRQTVAHSGLLAWLDNRQVVFASARVLERFSHILELSPNENLFDSRLLFDQP</sequence>
<dbReference type="InterPro" id="IPR002826">
    <property type="entry name" value="MptE-like"/>
</dbReference>
<organism evidence="2 3">
    <name type="scientific">Pseudodesulfovibrio alkaliphilus</name>
    <dbReference type="NCBI Taxonomy" id="2661613"/>
    <lineage>
        <taxon>Bacteria</taxon>
        <taxon>Pseudomonadati</taxon>
        <taxon>Thermodesulfobacteriota</taxon>
        <taxon>Desulfovibrionia</taxon>
        <taxon>Desulfovibrionales</taxon>
        <taxon>Desulfovibrionaceae</taxon>
    </lineage>
</organism>
<protein>
    <submittedName>
        <fullName evidence="2">DUF115 domain-containing protein</fullName>
    </submittedName>
</protein>
<dbReference type="Pfam" id="PF01973">
    <property type="entry name" value="MptE-like"/>
    <property type="match status" value="1"/>
</dbReference>
<reference evidence="2 3" key="1">
    <citation type="submission" date="2019-11" db="EMBL/GenBank/DDBJ databases">
        <title>Pseudodesulfovibrio alkaliphilus, sp. nov., an alkaliphilic sulfate-reducing bacteria from mud volcano of Taman peninsula, Russia.</title>
        <authorList>
            <person name="Frolova A."/>
            <person name="Merkel A.Y."/>
            <person name="Slobodkin A.I."/>
        </authorList>
    </citation>
    <scope>NUCLEOTIDE SEQUENCE [LARGE SCALE GENOMIC DNA]</scope>
    <source>
        <strain evidence="2 3">F-1</strain>
    </source>
</reference>
<keyword evidence="3" id="KW-1185">Reference proteome</keyword>
<feature type="domain" description="6-hydroxymethylpterin diphosphokinase MptE-like" evidence="1">
    <location>
        <begin position="151"/>
        <end position="313"/>
    </location>
</feature>
<evidence type="ECO:0000259" key="1">
    <source>
        <dbReference type="Pfam" id="PF01973"/>
    </source>
</evidence>
<evidence type="ECO:0000313" key="2">
    <source>
        <dbReference type="EMBL" id="MUM76704.1"/>
    </source>
</evidence>
<evidence type="ECO:0000313" key="3">
    <source>
        <dbReference type="Proteomes" id="UP000461162"/>
    </source>
</evidence>
<dbReference type="EMBL" id="WODC01000001">
    <property type="protein sequence ID" value="MUM76704.1"/>
    <property type="molecule type" value="Genomic_DNA"/>
</dbReference>
<dbReference type="AlphaFoldDB" id="A0A7K1KKU6"/>